<feature type="transmembrane region" description="Helical" evidence="2">
    <location>
        <begin position="406"/>
        <end position="425"/>
    </location>
</feature>
<feature type="transmembrane region" description="Helical" evidence="2">
    <location>
        <begin position="302"/>
        <end position="321"/>
    </location>
</feature>
<dbReference type="InterPro" id="IPR036259">
    <property type="entry name" value="MFS_trans_sf"/>
</dbReference>
<keyword evidence="2" id="KW-1133">Transmembrane helix</keyword>
<dbReference type="SUPFAM" id="SSF103473">
    <property type="entry name" value="MFS general substrate transporter"/>
    <property type="match status" value="1"/>
</dbReference>
<keyword evidence="2" id="KW-0472">Membrane</keyword>
<dbReference type="Gene3D" id="1.20.1250.20">
    <property type="entry name" value="MFS general substrate transporter like domains"/>
    <property type="match status" value="1"/>
</dbReference>
<reference evidence="3 4" key="1">
    <citation type="submission" date="2017-02" db="EMBL/GenBank/DDBJ databases">
        <authorList>
            <person name="Peterson S.W."/>
        </authorList>
    </citation>
    <scope>NUCLEOTIDE SEQUENCE [LARGE SCALE GENOMIC DNA]</scope>
    <source>
        <strain evidence="3 4">ATCC 51222</strain>
    </source>
</reference>
<feature type="transmembrane region" description="Helical" evidence="2">
    <location>
        <begin position="333"/>
        <end position="354"/>
    </location>
</feature>
<proteinExistence type="predicted"/>
<feature type="transmembrane region" description="Helical" evidence="2">
    <location>
        <begin position="375"/>
        <end position="394"/>
    </location>
</feature>
<dbReference type="InterPro" id="IPR011701">
    <property type="entry name" value="MFS"/>
</dbReference>
<feature type="transmembrane region" description="Helical" evidence="2">
    <location>
        <begin position="273"/>
        <end position="295"/>
    </location>
</feature>
<protein>
    <submittedName>
        <fullName evidence="3">Na+/melibiose symporter</fullName>
    </submittedName>
</protein>
<feature type="transmembrane region" description="Helical" evidence="2">
    <location>
        <begin position="12"/>
        <end position="30"/>
    </location>
</feature>
<dbReference type="GO" id="GO:0022857">
    <property type="term" value="F:transmembrane transporter activity"/>
    <property type="evidence" value="ECO:0007669"/>
    <property type="project" value="InterPro"/>
</dbReference>
<accession>A0A1T4KPK2</accession>
<feature type="transmembrane region" description="Helical" evidence="2">
    <location>
        <begin position="152"/>
        <end position="171"/>
    </location>
</feature>
<dbReference type="RefSeq" id="WP_078768069.1">
    <property type="nucleotide sequence ID" value="NZ_FUWW01000004.1"/>
</dbReference>
<sequence>MSDKSKKVGALSARTWTSILLFGLIGQIAWVVENMYFSRFMQNEITKAPYATTLLVAFSAIFATLATLIGGALSDRTGKRKVFICWGYVVWGFTIAAFSLVPMRPSADKVLPMVILVVAMDCIMSVIGSISNDASYNTWITDVTNTANRARVDTILAVIPLFAMAIVFGGFDSMTNSSATVESWQKFFIIMGIMPTVGGVIGLFLMKDKEGIKPNKSNSFFNDFTYSLKPSTIKQNKMLYVCLSGYMIASIGYQVYINYLFNIVEGTLKIKNYIIPVGIIMVLAAVGSVLIGIAMDKKGKQNFYYPTIIAGVIGCIIIWSAKFFVDKNETAEIIILIIGGTLTIGVNLVMAGLFTASYRDFIPDGKEGLFQGCRIVMYVLVPMIIGPVVAQVIINMANRGVASEDIVYPMELFLGCAVVLLFCFIPSRIVRIEGAKHHEELMKELQNDIKD</sequence>
<dbReference type="GO" id="GO:0005886">
    <property type="term" value="C:plasma membrane"/>
    <property type="evidence" value="ECO:0007669"/>
    <property type="project" value="UniProtKB-SubCell"/>
</dbReference>
<feature type="transmembrane region" description="Helical" evidence="2">
    <location>
        <begin position="113"/>
        <end position="131"/>
    </location>
</feature>
<dbReference type="Proteomes" id="UP000190657">
    <property type="component" value="Unassembled WGS sequence"/>
</dbReference>
<dbReference type="Pfam" id="PF07690">
    <property type="entry name" value="MFS_1"/>
    <property type="match status" value="1"/>
</dbReference>
<feature type="transmembrane region" description="Helical" evidence="2">
    <location>
        <begin position="82"/>
        <end position="101"/>
    </location>
</feature>
<evidence type="ECO:0000256" key="2">
    <source>
        <dbReference type="SAM" id="Phobius"/>
    </source>
</evidence>
<gene>
    <name evidence="3" type="ORF">SAMN02745114_00569</name>
</gene>
<dbReference type="STRING" id="290054.SAMN02745114_00569"/>
<feature type="transmembrane region" description="Helical" evidence="2">
    <location>
        <begin position="238"/>
        <end position="261"/>
    </location>
</feature>
<feature type="transmembrane region" description="Helical" evidence="2">
    <location>
        <begin position="183"/>
        <end position="206"/>
    </location>
</feature>
<dbReference type="AlphaFoldDB" id="A0A1T4KPK2"/>
<dbReference type="OrthoDB" id="9607at2"/>
<dbReference type="EMBL" id="FUWW01000004">
    <property type="protein sequence ID" value="SJZ44267.1"/>
    <property type="molecule type" value="Genomic_DNA"/>
</dbReference>
<keyword evidence="2" id="KW-0812">Transmembrane</keyword>
<evidence type="ECO:0000313" key="4">
    <source>
        <dbReference type="Proteomes" id="UP000190657"/>
    </source>
</evidence>
<comment type="subcellular location">
    <subcellularLocation>
        <location evidence="1">Cell membrane</location>
        <topology evidence="1">Multi-pass membrane protein</topology>
    </subcellularLocation>
</comment>
<keyword evidence="4" id="KW-1185">Reference proteome</keyword>
<evidence type="ECO:0000256" key="1">
    <source>
        <dbReference type="ARBA" id="ARBA00004651"/>
    </source>
</evidence>
<name>A0A1T4KPK2_9FIRM</name>
<feature type="transmembrane region" description="Helical" evidence="2">
    <location>
        <begin position="50"/>
        <end position="70"/>
    </location>
</feature>
<organism evidence="3 4">
    <name type="scientific">Eubacterium coprostanoligenes</name>
    <dbReference type="NCBI Taxonomy" id="290054"/>
    <lineage>
        <taxon>Bacteria</taxon>
        <taxon>Bacillati</taxon>
        <taxon>Bacillota</taxon>
        <taxon>Clostridia</taxon>
        <taxon>Eubacteriales</taxon>
        <taxon>Eubacteriaceae</taxon>
        <taxon>Eubacterium</taxon>
    </lineage>
</organism>
<evidence type="ECO:0000313" key="3">
    <source>
        <dbReference type="EMBL" id="SJZ44267.1"/>
    </source>
</evidence>